<dbReference type="STRING" id="742152.A0A2H3J936"/>
<feature type="non-terminal residue" evidence="2">
    <location>
        <position position="316"/>
    </location>
</feature>
<keyword evidence="3" id="KW-1185">Reference proteome</keyword>
<accession>A0A2H3J936</accession>
<dbReference type="AlphaFoldDB" id="A0A2H3J936"/>
<feature type="transmembrane region" description="Helical" evidence="1">
    <location>
        <begin position="6"/>
        <end position="31"/>
    </location>
</feature>
<name>A0A2H3J936_WOLCO</name>
<feature type="transmembrane region" description="Helical" evidence="1">
    <location>
        <begin position="217"/>
        <end position="239"/>
    </location>
</feature>
<dbReference type="Proteomes" id="UP000218811">
    <property type="component" value="Unassembled WGS sequence"/>
</dbReference>
<dbReference type="OrthoDB" id="3346544at2759"/>
<protein>
    <submittedName>
        <fullName evidence="2">Uncharacterized protein</fullName>
    </submittedName>
</protein>
<feature type="non-terminal residue" evidence="2">
    <location>
        <position position="1"/>
    </location>
</feature>
<feature type="transmembrane region" description="Helical" evidence="1">
    <location>
        <begin position="103"/>
        <end position="125"/>
    </location>
</feature>
<evidence type="ECO:0000313" key="3">
    <source>
        <dbReference type="Proteomes" id="UP000218811"/>
    </source>
</evidence>
<sequence>LRLVDVNLATVAIEGLLFGAFLVTAVAALYLHLIRASSLKSTDGLFSFRAYFTPVIISSLCITLTVTAHWILTVDRLFDALIRFEGGKEPLAFYSNLSEPTEIAKTAFLIATLIVSDVLFIYRLWTVWSYNYYIIAIPSCAILGLCVAGPGIVYQLSRVSSQPVFENQLNHWISADYSFTFITNVYSSVGIAWKVWRASKGAKATYGGGSLMRVIVVMVESAAIYTSYVVFFFVCYQAGSNLQYIAVDTLCPVAGIAFMLINVRVGMGWAQQARSPSHPSPYIGRLPARHKSDRSPPVCPVAVDITQVVQREDDKG</sequence>
<evidence type="ECO:0000313" key="2">
    <source>
        <dbReference type="EMBL" id="PCH38135.1"/>
    </source>
</evidence>
<feature type="transmembrane region" description="Helical" evidence="1">
    <location>
        <begin position="132"/>
        <end position="157"/>
    </location>
</feature>
<organism evidence="2 3">
    <name type="scientific">Wolfiporia cocos (strain MD-104)</name>
    <name type="common">Brown rot fungus</name>
    <dbReference type="NCBI Taxonomy" id="742152"/>
    <lineage>
        <taxon>Eukaryota</taxon>
        <taxon>Fungi</taxon>
        <taxon>Dikarya</taxon>
        <taxon>Basidiomycota</taxon>
        <taxon>Agaricomycotina</taxon>
        <taxon>Agaricomycetes</taxon>
        <taxon>Polyporales</taxon>
        <taxon>Phaeolaceae</taxon>
        <taxon>Wolfiporia</taxon>
    </lineage>
</organism>
<dbReference type="EMBL" id="KB467942">
    <property type="protein sequence ID" value="PCH38135.1"/>
    <property type="molecule type" value="Genomic_DNA"/>
</dbReference>
<keyword evidence="1" id="KW-0472">Membrane</keyword>
<reference evidence="2 3" key="1">
    <citation type="journal article" date="2012" name="Science">
        <title>The Paleozoic origin of enzymatic lignin decomposition reconstructed from 31 fungal genomes.</title>
        <authorList>
            <person name="Floudas D."/>
            <person name="Binder M."/>
            <person name="Riley R."/>
            <person name="Barry K."/>
            <person name="Blanchette R.A."/>
            <person name="Henrissat B."/>
            <person name="Martinez A.T."/>
            <person name="Otillar R."/>
            <person name="Spatafora J.W."/>
            <person name="Yadav J.S."/>
            <person name="Aerts A."/>
            <person name="Benoit I."/>
            <person name="Boyd A."/>
            <person name="Carlson A."/>
            <person name="Copeland A."/>
            <person name="Coutinho P.M."/>
            <person name="de Vries R.P."/>
            <person name="Ferreira P."/>
            <person name="Findley K."/>
            <person name="Foster B."/>
            <person name="Gaskell J."/>
            <person name="Glotzer D."/>
            <person name="Gorecki P."/>
            <person name="Heitman J."/>
            <person name="Hesse C."/>
            <person name="Hori C."/>
            <person name="Igarashi K."/>
            <person name="Jurgens J.A."/>
            <person name="Kallen N."/>
            <person name="Kersten P."/>
            <person name="Kohler A."/>
            <person name="Kuees U."/>
            <person name="Kumar T.K.A."/>
            <person name="Kuo A."/>
            <person name="LaButti K."/>
            <person name="Larrondo L.F."/>
            <person name="Lindquist E."/>
            <person name="Ling A."/>
            <person name="Lombard V."/>
            <person name="Lucas S."/>
            <person name="Lundell T."/>
            <person name="Martin R."/>
            <person name="McLaughlin D.J."/>
            <person name="Morgenstern I."/>
            <person name="Morin E."/>
            <person name="Murat C."/>
            <person name="Nagy L.G."/>
            <person name="Nolan M."/>
            <person name="Ohm R.A."/>
            <person name="Patyshakuliyeva A."/>
            <person name="Rokas A."/>
            <person name="Ruiz-Duenas F.J."/>
            <person name="Sabat G."/>
            <person name="Salamov A."/>
            <person name="Samejima M."/>
            <person name="Schmutz J."/>
            <person name="Slot J.C."/>
            <person name="St John F."/>
            <person name="Stenlid J."/>
            <person name="Sun H."/>
            <person name="Sun S."/>
            <person name="Syed K."/>
            <person name="Tsang A."/>
            <person name="Wiebenga A."/>
            <person name="Young D."/>
            <person name="Pisabarro A."/>
            <person name="Eastwood D.C."/>
            <person name="Martin F."/>
            <person name="Cullen D."/>
            <person name="Grigoriev I.V."/>
            <person name="Hibbett D.S."/>
        </authorList>
    </citation>
    <scope>NUCLEOTIDE SEQUENCE [LARGE SCALE GENOMIC DNA]</scope>
    <source>
        <strain evidence="2 3">MD-104</strain>
    </source>
</reference>
<dbReference type="OMA" id="HWISADY"/>
<feature type="transmembrane region" description="Helical" evidence="1">
    <location>
        <begin position="51"/>
        <end position="72"/>
    </location>
</feature>
<feature type="transmembrane region" description="Helical" evidence="1">
    <location>
        <begin position="245"/>
        <end position="265"/>
    </location>
</feature>
<evidence type="ECO:0000256" key="1">
    <source>
        <dbReference type="SAM" id="Phobius"/>
    </source>
</evidence>
<feature type="transmembrane region" description="Helical" evidence="1">
    <location>
        <begin position="177"/>
        <end position="196"/>
    </location>
</feature>
<keyword evidence="1" id="KW-0812">Transmembrane</keyword>
<keyword evidence="1" id="KW-1133">Transmembrane helix</keyword>
<proteinExistence type="predicted"/>
<gene>
    <name evidence="2" type="ORF">WOLCODRAFT_58976</name>
</gene>